<dbReference type="GO" id="GO:0003735">
    <property type="term" value="F:structural constituent of ribosome"/>
    <property type="evidence" value="ECO:0007669"/>
    <property type="project" value="InterPro"/>
</dbReference>
<dbReference type="OrthoDB" id="18529at2759"/>
<dbReference type="InterPro" id="IPR040922">
    <property type="entry name" value="Ribosomal_mL59_dom"/>
</dbReference>
<dbReference type="PANTHER" id="PTHR28041:SF1">
    <property type="entry name" value="LARGE RIBOSOMAL SUBUNIT PROTEIN ML59"/>
    <property type="match status" value="1"/>
</dbReference>
<accession>A0A8H5CW54</accession>
<evidence type="ECO:0000256" key="1">
    <source>
        <dbReference type="SAM" id="Coils"/>
    </source>
</evidence>
<dbReference type="PANTHER" id="PTHR28041">
    <property type="entry name" value="54S RIBOSOMAL PROTEIN L25, MITOCHONDRIAL"/>
    <property type="match status" value="1"/>
</dbReference>
<keyword evidence="4" id="KW-1185">Reference proteome</keyword>
<organism evidence="3 4">
    <name type="scientific">Leucocoprinus leucothites</name>
    <dbReference type="NCBI Taxonomy" id="201217"/>
    <lineage>
        <taxon>Eukaryota</taxon>
        <taxon>Fungi</taxon>
        <taxon>Dikarya</taxon>
        <taxon>Basidiomycota</taxon>
        <taxon>Agaricomycotina</taxon>
        <taxon>Agaricomycetes</taxon>
        <taxon>Agaricomycetidae</taxon>
        <taxon>Agaricales</taxon>
        <taxon>Agaricineae</taxon>
        <taxon>Agaricaceae</taxon>
        <taxon>Leucocoprinus</taxon>
    </lineage>
</organism>
<dbReference type="AlphaFoldDB" id="A0A8H5CW54"/>
<evidence type="ECO:0000313" key="4">
    <source>
        <dbReference type="Proteomes" id="UP000559027"/>
    </source>
</evidence>
<reference evidence="3 4" key="1">
    <citation type="journal article" date="2020" name="ISME J.">
        <title>Uncovering the hidden diversity of litter-decomposition mechanisms in mushroom-forming fungi.</title>
        <authorList>
            <person name="Floudas D."/>
            <person name="Bentzer J."/>
            <person name="Ahren D."/>
            <person name="Johansson T."/>
            <person name="Persson P."/>
            <person name="Tunlid A."/>
        </authorList>
    </citation>
    <scope>NUCLEOTIDE SEQUENCE [LARGE SCALE GENOMIC DNA]</scope>
    <source>
        <strain evidence="3 4">CBS 146.42</strain>
    </source>
</reference>
<sequence>MSNLAAVNAVKKFRLEAISKLRPIRQPPLPSGLAPKVRQNPFIAQKLPNGKWREPVYSLRKQAEIVKAAKASGLLHLIPTGPKNPLPRAPAKGQDVKAIAVKRAAEQESVMEQLKKELMEKGEKDVGWLNLNSIAWRGKAKRRERKELVSLYPAKKRMFKGHKWQRTQEQRERKRGILMRDMKKRIYNYKMFYRRRRPDPLKPARTIKAPKLPF</sequence>
<evidence type="ECO:0000313" key="3">
    <source>
        <dbReference type="EMBL" id="KAF5347752.1"/>
    </source>
</evidence>
<comment type="caution">
    <text evidence="3">The sequence shown here is derived from an EMBL/GenBank/DDBJ whole genome shotgun (WGS) entry which is preliminary data.</text>
</comment>
<dbReference type="GO" id="GO:0005762">
    <property type="term" value="C:mitochondrial large ribosomal subunit"/>
    <property type="evidence" value="ECO:0007669"/>
    <property type="project" value="InterPro"/>
</dbReference>
<dbReference type="Pfam" id="PF18126">
    <property type="entry name" value="Mitoc_mL59"/>
    <property type="match status" value="1"/>
</dbReference>
<keyword evidence="1" id="KW-0175">Coiled coil</keyword>
<feature type="domain" description="Large ribosomal subunit protein mL59" evidence="2">
    <location>
        <begin position="11"/>
        <end position="190"/>
    </location>
</feature>
<dbReference type="EMBL" id="JAACJO010000023">
    <property type="protein sequence ID" value="KAF5347752.1"/>
    <property type="molecule type" value="Genomic_DNA"/>
</dbReference>
<feature type="coiled-coil region" evidence="1">
    <location>
        <begin position="97"/>
        <end position="124"/>
    </location>
</feature>
<proteinExistence type="predicted"/>
<dbReference type="Proteomes" id="UP000559027">
    <property type="component" value="Unassembled WGS sequence"/>
</dbReference>
<gene>
    <name evidence="3" type="ORF">D9756_010283</name>
</gene>
<evidence type="ECO:0000259" key="2">
    <source>
        <dbReference type="Pfam" id="PF18126"/>
    </source>
</evidence>
<name>A0A8H5CW54_9AGAR</name>
<protein>
    <recommendedName>
        <fullName evidence="2">Large ribosomal subunit protein mL59 domain-containing protein</fullName>
    </recommendedName>
</protein>
<dbReference type="InterPro" id="IPR037507">
    <property type="entry name" value="Ribosomal_mL59"/>
</dbReference>